<dbReference type="InterPro" id="IPR008580">
    <property type="entry name" value="PPPDE_dom"/>
</dbReference>
<dbReference type="GO" id="GO:0008233">
    <property type="term" value="F:peptidase activity"/>
    <property type="evidence" value="ECO:0007669"/>
    <property type="project" value="UniProtKB-KW"/>
</dbReference>
<protein>
    <recommendedName>
        <fullName evidence="5">PPPDE domain-containing protein</fullName>
    </recommendedName>
</protein>
<feature type="compositionally biased region" description="Low complexity" evidence="4">
    <location>
        <begin position="141"/>
        <end position="167"/>
    </location>
</feature>
<gene>
    <name evidence="6" type="ORF">KIPB_007433</name>
</gene>
<comment type="similarity">
    <text evidence="1">Belongs to the DeSI family.</text>
</comment>
<evidence type="ECO:0000256" key="2">
    <source>
        <dbReference type="ARBA" id="ARBA00022670"/>
    </source>
</evidence>
<name>A0A9K3D0V8_9EUKA</name>
<dbReference type="PROSITE" id="PS51858">
    <property type="entry name" value="PPPDE"/>
    <property type="match status" value="1"/>
</dbReference>
<dbReference type="AlphaFoldDB" id="A0A9K3D0V8"/>
<dbReference type="SMART" id="SM01179">
    <property type="entry name" value="DUF862"/>
    <property type="match status" value="1"/>
</dbReference>
<dbReference type="PANTHER" id="PTHR12378:SF7">
    <property type="entry name" value="DESUMOYLATING ISOPEPTIDASE 1"/>
    <property type="match status" value="1"/>
</dbReference>
<feature type="region of interest" description="Disordered" evidence="4">
    <location>
        <begin position="133"/>
        <end position="174"/>
    </location>
</feature>
<evidence type="ECO:0000259" key="5">
    <source>
        <dbReference type="PROSITE" id="PS51858"/>
    </source>
</evidence>
<evidence type="ECO:0000256" key="3">
    <source>
        <dbReference type="ARBA" id="ARBA00022801"/>
    </source>
</evidence>
<dbReference type="InterPro" id="IPR042266">
    <property type="entry name" value="PPPDE_sf"/>
</dbReference>
<feature type="non-terminal residue" evidence="6">
    <location>
        <position position="1"/>
    </location>
</feature>
<dbReference type="PANTHER" id="PTHR12378">
    <property type="entry name" value="DESUMOYLATING ISOPEPTIDASE"/>
    <property type="match status" value="1"/>
</dbReference>
<evidence type="ECO:0000313" key="6">
    <source>
        <dbReference type="EMBL" id="GIQ85718.1"/>
    </source>
</evidence>
<dbReference type="Proteomes" id="UP000265618">
    <property type="component" value="Unassembled WGS sequence"/>
</dbReference>
<evidence type="ECO:0000256" key="4">
    <source>
        <dbReference type="SAM" id="MobiDB-lite"/>
    </source>
</evidence>
<keyword evidence="3" id="KW-0378">Hydrolase</keyword>
<dbReference type="EMBL" id="BDIP01002096">
    <property type="protein sequence ID" value="GIQ85718.1"/>
    <property type="molecule type" value="Genomic_DNA"/>
</dbReference>
<reference evidence="6 7" key="1">
    <citation type="journal article" date="2018" name="PLoS ONE">
        <title>The draft genome of Kipferlia bialata reveals reductive genome evolution in fornicate parasites.</title>
        <authorList>
            <person name="Tanifuji G."/>
            <person name="Takabayashi S."/>
            <person name="Kume K."/>
            <person name="Takagi M."/>
            <person name="Nakayama T."/>
            <person name="Kamikawa R."/>
            <person name="Inagaki Y."/>
            <person name="Hashimoto T."/>
        </authorList>
    </citation>
    <scope>NUCLEOTIDE SEQUENCE [LARGE SCALE GENOMIC DNA]</scope>
    <source>
        <strain evidence="6">NY0173</strain>
    </source>
</reference>
<feature type="domain" description="PPPDE" evidence="5">
    <location>
        <begin position="1"/>
        <end position="125"/>
    </location>
</feature>
<keyword evidence="2" id="KW-0645">Protease</keyword>
<accession>A0A9K3D0V8</accession>
<evidence type="ECO:0000256" key="1">
    <source>
        <dbReference type="ARBA" id="ARBA00008140"/>
    </source>
</evidence>
<sequence>MSQMLVGQTFDAIYHTSVVVYGVEFFYGGDGITRMEPGSTQYGTPIERIRLGETGRSKAEFTEWIATVSDKFRFNNYHLIDHNCNHFTQEASQFLCGADIPDRIRRLPAEFLGTPMGQMMGGMIEQMFGQTRTAPLTSGAPTPSQGVSTPSSSTPSEATHPQAQAPAAPTPSAPDAAYPCLSSSAVCTWVPSKIPKRAALLSSLVNKYVSPAAAEIVRAFYADKLPRLLVPAGEGEAGPAEGVSETDIKIVLAHVRSAAEKYSAQDWEKDLSFHPVQFCAILQLLGQRYPVVHSLSGPLSMVEASRVVSEAKAVIDGGHQLGDSDIGRCVMAGRLLLNALSSAAMQTQLRQGEEVAQFCVQMAAGLLGLGDVDATLTGAKCYWNIVISLCGPAYGHVLSNGQ</sequence>
<keyword evidence="7" id="KW-1185">Reference proteome</keyword>
<proteinExistence type="inferred from homology"/>
<evidence type="ECO:0000313" key="7">
    <source>
        <dbReference type="Proteomes" id="UP000265618"/>
    </source>
</evidence>
<comment type="caution">
    <text evidence="6">The sequence shown here is derived from an EMBL/GenBank/DDBJ whole genome shotgun (WGS) entry which is preliminary data.</text>
</comment>
<organism evidence="6 7">
    <name type="scientific">Kipferlia bialata</name>
    <dbReference type="NCBI Taxonomy" id="797122"/>
    <lineage>
        <taxon>Eukaryota</taxon>
        <taxon>Metamonada</taxon>
        <taxon>Carpediemonas-like organisms</taxon>
        <taxon>Kipferlia</taxon>
    </lineage>
</organism>
<dbReference type="GO" id="GO:0006508">
    <property type="term" value="P:proteolysis"/>
    <property type="evidence" value="ECO:0007669"/>
    <property type="project" value="UniProtKB-KW"/>
</dbReference>
<dbReference type="OrthoDB" id="21221at2759"/>
<dbReference type="Pfam" id="PF05903">
    <property type="entry name" value="Peptidase_C97"/>
    <property type="match status" value="1"/>
</dbReference>
<dbReference type="GO" id="GO:0070646">
    <property type="term" value="P:protein modification by small protein removal"/>
    <property type="evidence" value="ECO:0007669"/>
    <property type="project" value="TreeGrafter"/>
</dbReference>
<dbReference type="Gene3D" id="3.90.1720.30">
    <property type="entry name" value="PPPDE domains"/>
    <property type="match status" value="1"/>
</dbReference>